<dbReference type="Proteomes" id="UP000722095">
    <property type="component" value="Unassembled WGS sequence"/>
</dbReference>
<sequence length="277" mass="29741">MRPILIPVLDQTTVDGTKIDDEWLKTYGPTAIGKPANLDHNYYNTSNKAVGNVDNVFFDPQGRLYAVISIFDEIYWEIDGHIKGCSIEWNTDPSGNEGLIRAIAICVNSTPKVDFAKGAIITEVLASIKEKLDDGSPTPKGMFTKKEITEMVASVKEKLKGDNMGEPQKISDMTIDQFNDHLKKEMTEIMASYKPQDGTPGATPKEGGEGGEPTEITASHINDLTATLKTVAKEIGAVRAENKEIMASIKTGAGANAGDPPGGSGGEEIVASVEIDL</sequence>
<evidence type="ECO:0000313" key="4">
    <source>
        <dbReference type="Proteomes" id="UP000742560"/>
    </source>
</evidence>
<evidence type="ECO:0000313" key="2">
    <source>
        <dbReference type="EMBL" id="MBM7408781.1"/>
    </source>
</evidence>
<reference evidence="3" key="2">
    <citation type="submission" date="2021-03" db="EMBL/GenBank/DDBJ databases">
        <title>Genomic Encyclopedia of Type Strains, Phase IV (KMG-IV): sequencing the most valuable type-strain genomes for metagenomic binning, comparative biology and taxonomic classification.</title>
        <authorList>
            <person name="Goeker M."/>
        </authorList>
    </citation>
    <scope>NUCLEOTIDE SEQUENCE</scope>
    <source>
        <strain evidence="3">DSM 2771</strain>
    </source>
</reference>
<evidence type="ECO:0000313" key="3">
    <source>
        <dbReference type="EMBL" id="MBP2219050.1"/>
    </source>
</evidence>
<accession>A0A8T4H2L5</accession>
<feature type="region of interest" description="Disordered" evidence="1">
    <location>
        <begin position="193"/>
        <end position="216"/>
    </location>
</feature>
<protein>
    <submittedName>
        <fullName evidence="3">Uncharacterized protein</fullName>
    </submittedName>
</protein>
<dbReference type="EMBL" id="JAFBBC010000001">
    <property type="protein sequence ID" value="MBM7408781.1"/>
    <property type="molecule type" value="Genomic_DNA"/>
</dbReference>
<comment type="caution">
    <text evidence="3">The sequence shown here is derived from an EMBL/GenBank/DDBJ whole genome shotgun (WGS) entry which is preliminary data.</text>
</comment>
<dbReference type="EMBL" id="JAGINF010000001">
    <property type="protein sequence ID" value="MBP2219050.1"/>
    <property type="molecule type" value="Genomic_DNA"/>
</dbReference>
<feature type="region of interest" description="Disordered" evidence="1">
    <location>
        <begin position="252"/>
        <end position="277"/>
    </location>
</feature>
<organism evidence="3 4">
    <name type="scientific">Methanococcus maripaludis</name>
    <name type="common">Methanococcus deltae</name>
    <dbReference type="NCBI Taxonomy" id="39152"/>
    <lineage>
        <taxon>Archaea</taxon>
        <taxon>Methanobacteriati</taxon>
        <taxon>Methanobacteriota</taxon>
        <taxon>Methanomada group</taxon>
        <taxon>Methanococci</taxon>
        <taxon>Methanococcales</taxon>
        <taxon>Methanococcaceae</taxon>
        <taxon>Methanococcus</taxon>
    </lineage>
</organism>
<evidence type="ECO:0000256" key="1">
    <source>
        <dbReference type="SAM" id="MobiDB-lite"/>
    </source>
</evidence>
<gene>
    <name evidence="2" type="ORF">HNP85_000453</name>
    <name evidence="3" type="ORF">J2745_000525</name>
</gene>
<dbReference type="Proteomes" id="UP000742560">
    <property type="component" value="Unassembled WGS sequence"/>
</dbReference>
<reference evidence="2" key="1">
    <citation type="submission" date="2021-01" db="EMBL/GenBank/DDBJ databases">
        <title>Genomic Encyclopedia of Type Strains, Phase IV (KMG-V): Genome sequencing to study the core and pangenomes of soil and plant-associated prokaryotes.</title>
        <authorList>
            <person name="Whitman W."/>
        </authorList>
    </citation>
    <scope>NUCLEOTIDE SEQUENCE</scope>
    <source>
        <strain evidence="2">RC</strain>
    </source>
</reference>
<name>A0A8T4H2L5_METMI</name>
<dbReference type="RefSeq" id="WP_204936593.1">
    <property type="nucleotide sequence ID" value="NZ_JAFBBC010000001.1"/>
</dbReference>
<proteinExistence type="predicted"/>
<dbReference type="AlphaFoldDB" id="A0A8T4H2L5"/>